<organism evidence="5 6">
    <name type="scientific">Megasphaera massiliensis</name>
    <dbReference type="NCBI Taxonomy" id="1232428"/>
    <lineage>
        <taxon>Bacteria</taxon>
        <taxon>Bacillati</taxon>
        <taxon>Bacillota</taxon>
        <taxon>Negativicutes</taxon>
        <taxon>Veillonellales</taxon>
        <taxon>Veillonellaceae</taxon>
        <taxon>Megasphaera</taxon>
    </lineage>
</organism>
<evidence type="ECO:0000256" key="1">
    <source>
        <dbReference type="ARBA" id="ARBA00001964"/>
    </source>
</evidence>
<dbReference type="PANTHER" id="PTHR47514">
    <property type="entry name" value="TRANSKETOLASE N-TERMINAL SECTION-RELATED"/>
    <property type="match status" value="1"/>
</dbReference>
<keyword evidence="6" id="KW-1185">Reference proteome</keyword>
<dbReference type="InterPro" id="IPR005474">
    <property type="entry name" value="Transketolase_N"/>
</dbReference>
<keyword evidence="3" id="KW-0786">Thiamine pyrophosphate</keyword>
<protein>
    <submittedName>
        <fullName evidence="5">Transketolase</fullName>
    </submittedName>
</protein>
<proteinExistence type="inferred from homology"/>
<gene>
    <name evidence="5" type="ORF">NE675_00280</name>
</gene>
<evidence type="ECO:0000259" key="4">
    <source>
        <dbReference type="Pfam" id="PF00456"/>
    </source>
</evidence>
<feature type="domain" description="Transketolase N-terminal" evidence="4">
    <location>
        <begin position="10"/>
        <end position="263"/>
    </location>
</feature>
<dbReference type="SUPFAM" id="SSF52518">
    <property type="entry name" value="Thiamin diphosphate-binding fold (THDP-binding)"/>
    <property type="match status" value="1"/>
</dbReference>
<evidence type="ECO:0000256" key="2">
    <source>
        <dbReference type="ARBA" id="ARBA00007131"/>
    </source>
</evidence>
<dbReference type="InterPro" id="IPR029061">
    <property type="entry name" value="THDP-binding"/>
</dbReference>
<dbReference type="Proteomes" id="UP001206692">
    <property type="component" value="Unassembled WGS sequence"/>
</dbReference>
<comment type="caution">
    <text evidence="5">The sequence shown here is derived from an EMBL/GenBank/DDBJ whole genome shotgun (WGS) entry which is preliminary data.</text>
</comment>
<comment type="cofactor">
    <cofactor evidence="1">
        <name>thiamine diphosphate</name>
        <dbReference type="ChEBI" id="CHEBI:58937"/>
    </cofactor>
</comment>
<dbReference type="Gene3D" id="3.40.50.970">
    <property type="match status" value="1"/>
</dbReference>
<sequence>MDLRAKAIDIRKDIVNLIYHAGTGHIGGDLSVTDILVDLYYKQMNVGPDKVQDPERDRFVLSKGHCVEALYTILADKGFFPKEELQTYSQYLSKFIGHPNNKIAGVEVNSGSLGHGLAVGVGMALAAKMDQRAYRTYVVLGDGECDEGSVWEGAMAGPQYGLDNLTVFVDRNRLQISGTTEEVMGQDSAEERWASFGWNVLSIPGNDMDAIDAAVDLAKRTKGKPTVIIANTTKGCGVSFMENQAGWHHKVPTADQVATAMKELDERKAAL</sequence>
<dbReference type="PANTHER" id="PTHR47514:SF1">
    <property type="entry name" value="TRANSKETOLASE N-TERMINAL SECTION-RELATED"/>
    <property type="match status" value="1"/>
</dbReference>
<dbReference type="RefSeq" id="WP_062412914.1">
    <property type="nucleotide sequence ID" value="NZ_JAJCIO010000001.1"/>
</dbReference>
<accession>A0ABT1SNP0</accession>
<comment type="similarity">
    <text evidence="2">Belongs to the transketolase family.</text>
</comment>
<dbReference type="Pfam" id="PF00456">
    <property type="entry name" value="Transketolase_N"/>
    <property type="match status" value="1"/>
</dbReference>
<evidence type="ECO:0000313" key="6">
    <source>
        <dbReference type="Proteomes" id="UP001206692"/>
    </source>
</evidence>
<evidence type="ECO:0000313" key="5">
    <source>
        <dbReference type="EMBL" id="MCQ5341473.1"/>
    </source>
</evidence>
<name>A0ABT1SNP0_9FIRM</name>
<reference evidence="5 6" key="1">
    <citation type="submission" date="2022-06" db="EMBL/GenBank/DDBJ databases">
        <title>Isolation of gut microbiota from human fecal samples.</title>
        <authorList>
            <person name="Pamer E.G."/>
            <person name="Barat B."/>
            <person name="Waligurski E."/>
            <person name="Medina S."/>
            <person name="Paddock L."/>
            <person name="Mostad J."/>
        </authorList>
    </citation>
    <scope>NUCLEOTIDE SEQUENCE [LARGE SCALE GENOMIC DNA]</scope>
    <source>
        <strain evidence="5 6">DFI.1.1</strain>
    </source>
</reference>
<dbReference type="CDD" id="cd02012">
    <property type="entry name" value="TPP_TK"/>
    <property type="match status" value="1"/>
</dbReference>
<dbReference type="EMBL" id="JANGEW010000001">
    <property type="protein sequence ID" value="MCQ5341473.1"/>
    <property type="molecule type" value="Genomic_DNA"/>
</dbReference>
<evidence type="ECO:0000256" key="3">
    <source>
        <dbReference type="ARBA" id="ARBA00023052"/>
    </source>
</evidence>